<dbReference type="PIRSF" id="PIRSF001480">
    <property type="entry name" value="Mannose-6-phosphate_isomerase"/>
    <property type="match status" value="1"/>
</dbReference>
<evidence type="ECO:0000313" key="11">
    <source>
        <dbReference type="Proteomes" id="UP001239257"/>
    </source>
</evidence>
<evidence type="ECO:0000256" key="7">
    <source>
        <dbReference type="PIRSR" id="PIRSR001480-1"/>
    </source>
</evidence>
<dbReference type="InterPro" id="IPR018050">
    <property type="entry name" value="Pmannose_isomerase-type1_CS"/>
</dbReference>
<dbReference type="InterPro" id="IPR011051">
    <property type="entry name" value="RmlC_Cupin_sf"/>
</dbReference>
<dbReference type="PROSITE" id="PS00965">
    <property type="entry name" value="PMI_I_1"/>
    <property type="match status" value="1"/>
</dbReference>
<proteinExistence type="inferred from homology"/>
<evidence type="ECO:0000256" key="3">
    <source>
        <dbReference type="ARBA" id="ARBA00011956"/>
    </source>
</evidence>
<reference evidence="10" key="1">
    <citation type="submission" date="2022-02" db="EMBL/GenBank/DDBJ databases">
        <title>Emergence and expansion in Europe of a Vibrio aestuarianus clonal complex pathogenic for oysters.</title>
        <authorList>
            <person name="Mesnil A."/>
            <person name="Travers M.-A."/>
        </authorList>
    </citation>
    <scope>NUCLEOTIDE SEQUENCE</scope>
    <source>
        <strain evidence="10">U29</strain>
    </source>
</reference>
<dbReference type="PANTHER" id="PTHR10309:SF0">
    <property type="entry name" value="MANNOSE-6-PHOSPHATE ISOMERASE"/>
    <property type="match status" value="1"/>
</dbReference>
<dbReference type="GO" id="GO:0008270">
    <property type="term" value="F:zinc ion binding"/>
    <property type="evidence" value="ECO:0007669"/>
    <property type="project" value="InterPro"/>
</dbReference>
<feature type="binding site" evidence="8">
    <location>
        <position position="93"/>
    </location>
    <ligand>
        <name>Zn(2+)</name>
        <dbReference type="ChEBI" id="CHEBI:29105"/>
    </ligand>
</feature>
<dbReference type="GO" id="GO:0005975">
    <property type="term" value="P:carbohydrate metabolic process"/>
    <property type="evidence" value="ECO:0007669"/>
    <property type="project" value="InterPro"/>
</dbReference>
<comment type="similarity">
    <text evidence="2">Belongs to the mannose-6-phosphate isomerase type 1 family.</text>
</comment>
<dbReference type="InterPro" id="IPR016305">
    <property type="entry name" value="Mannose-6-P_Isomerase"/>
</dbReference>
<evidence type="ECO:0000256" key="6">
    <source>
        <dbReference type="ARBA" id="ARBA00023235"/>
    </source>
</evidence>
<keyword evidence="4 8" id="KW-0479">Metal-binding</keyword>
<accession>A0AAX3U6V7</accession>
<dbReference type="SUPFAM" id="SSF51182">
    <property type="entry name" value="RmlC-like cupins"/>
    <property type="match status" value="1"/>
</dbReference>
<dbReference type="GO" id="GO:0004476">
    <property type="term" value="F:mannose-6-phosphate isomerase activity"/>
    <property type="evidence" value="ECO:0007669"/>
    <property type="project" value="UniProtKB-EC"/>
</dbReference>
<evidence type="ECO:0000313" key="10">
    <source>
        <dbReference type="EMBL" id="WGK83252.1"/>
    </source>
</evidence>
<sequence length="394" mass="44246">MIEIKGAIKQYAWGGYHYLPMMLGTDFGNEPAAELWLGDHKSGSATLIDGSPLSKWIEAAPEYRLGKGLVLRYGCRLPYLFKVLDVREPLSIQVHPTIEQAKKGYKREVSKGIPSDKRSYHDDNHKPELMLALSDFYLLHGFRNVTEAIEELSKYKSLHELVELYSGVGIKGFVSLIFNLPKSNLDNLLTPIIEANRSAYNQNEISKSESLFWFMRAVARIERDQMELDAGLLMIFIMNLMYVSKGDVVFQNAGVPHAYLEGQNIELMANSDNVVRCGLTPKHVDTRELLEITDFTPITPETVEGRIGSDGSTDYIVPADDFALREYKLERGQSLATPEDKGACIWFVLSGEVKLDNQQHYSSSGSAFYQRPGEVNVFRAISDAVIYRASASTN</sequence>
<feature type="binding site" evidence="8">
    <location>
        <position position="95"/>
    </location>
    <ligand>
        <name>Zn(2+)</name>
        <dbReference type="ChEBI" id="CHEBI:29105"/>
    </ligand>
</feature>
<dbReference type="AlphaFoldDB" id="A0AAX3U6V7"/>
<dbReference type="EMBL" id="CP118710">
    <property type="protein sequence ID" value="WGK83252.1"/>
    <property type="molecule type" value="Genomic_DNA"/>
</dbReference>
<dbReference type="Gene3D" id="1.10.441.10">
    <property type="entry name" value="Phosphomannose Isomerase, domain 2"/>
    <property type="match status" value="1"/>
</dbReference>
<dbReference type="InterPro" id="IPR014710">
    <property type="entry name" value="RmlC-like_jellyroll"/>
</dbReference>
<comment type="catalytic activity">
    <reaction evidence="1">
        <text>D-mannose 6-phosphate = D-fructose 6-phosphate</text>
        <dbReference type="Rhea" id="RHEA:12356"/>
        <dbReference type="ChEBI" id="CHEBI:58735"/>
        <dbReference type="ChEBI" id="CHEBI:61527"/>
        <dbReference type="EC" id="5.3.1.8"/>
    </reaction>
</comment>
<evidence type="ECO:0000256" key="2">
    <source>
        <dbReference type="ARBA" id="ARBA00010772"/>
    </source>
</evidence>
<feature type="binding site" evidence="8">
    <location>
        <position position="128"/>
    </location>
    <ligand>
        <name>Zn(2+)</name>
        <dbReference type="ChEBI" id="CHEBI:29105"/>
    </ligand>
</feature>
<dbReference type="RefSeq" id="WP_301066697.1">
    <property type="nucleotide sequence ID" value="NZ_CP118710.1"/>
</dbReference>
<name>A0AAX3U6V7_9VIBR</name>
<evidence type="ECO:0000259" key="9">
    <source>
        <dbReference type="Pfam" id="PF20511"/>
    </source>
</evidence>
<feature type="domain" description="Phosphomannose isomerase type I catalytic" evidence="9">
    <location>
        <begin position="2"/>
        <end position="144"/>
    </location>
</feature>
<protein>
    <recommendedName>
        <fullName evidence="3">mannose-6-phosphate isomerase</fullName>
        <ecNumber evidence="3">5.3.1.8</ecNumber>
    </recommendedName>
</protein>
<dbReference type="PRINTS" id="PR00714">
    <property type="entry name" value="MAN6PISMRASE"/>
</dbReference>
<keyword evidence="6 10" id="KW-0413">Isomerase</keyword>
<evidence type="ECO:0000256" key="1">
    <source>
        <dbReference type="ARBA" id="ARBA00000757"/>
    </source>
</evidence>
<dbReference type="NCBIfam" id="TIGR00218">
    <property type="entry name" value="manA"/>
    <property type="match status" value="1"/>
</dbReference>
<evidence type="ECO:0000256" key="5">
    <source>
        <dbReference type="ARBA" id="ARBA00022833"/>
    </source>
</evidence>
<feature type="active site" evidence="7">
    <location>
        <position position="276"/>
    </location>
</feature>
<dbReference type="InterPro" id="IPR001250">
    <property type="entry name" value="Man6P_Isoase-1"/>
</dbReference>
<evidence type="ECO:0000256" key="8">
    <source>
        <dbReference type="PIRSR" id="PIRSR001480-2"/>
    </source>
</evidence>
<keyword evidence="5 8" id="KW-0862">Zinc</keyword>
<organism evidence="10 11">
    <name type="scientific">Vibrio aestuarianus</name>
    <dbReference type="NCBI Taxonomy" id="28171"/>
    <lineage>
        <taxon>Bacteria</taxon>
        <taxon>Pseudomonadati</taxon>
        <taxon>Pseudomonadota</taxon>
        <taxon>Gammaproteobacteria</taxon>
        <taxon>Vibrionales</taxon>
        <taxon>Vibrionaceae</taxon>
        <taxon>Vibrio</taxon>
    </lineage>
</organism>
<comment type="cofactor">
    <cofactor evidence="8">
        <name>Zn(2+)</name>
        <dbReference type="ChEBI" id="CHEBI:29105"/>
    </cofactor>
    <text evidence="8">Binds 1 zinc ion per subunit.</text>
</comment>
<dbReference type="EC" id="5.3.1.8" evidence="3"/>
<dbReference type="Gene3D" id="2.60.120.10">
    <property type="entry name" value="Jelly Rolls"/>
    <property type="match status" value="2"/>
</dbReference>
<dbReference type="Proteomes" id="UP001239257">
    <property type="component" value="Chromosome 2"/>
</dbReference>
<dbReference type="CDD" id="cd07011">
    <property type="entry name" value="cupin_PMI_type_I_N"/>
    <property type="match status" value="1"/>
</dbReference>
<dbReference type="Pfam" id="PF20511">
    <property type="entry name" value="PMI_typeI_cat"/>
    <property type="match status" value="1"/>
</dbReference>
<gene>
    <name evidence="10" type="primary">manA</name>
    <name evidence="10" type="ORF">PYE51_18010</name>
</gene>
<dbReference type="GO" id="GO:0005829">
    <property type="term" value="C:cytosol"/>
    <property type="evidence" value="ECO:0007669"/>
    <property type="project" value="TreeGrafter"/>
</dbReference>
<dbReference type="PANTHER" id="PTHR10309">
    <property type="entry name" value="MANNOSE-6-PHOSPHATE ISOMERASE"/>
    <property type="match status" value="1"/>
</dbReference>
<evidence type="ECO:0000256" key="4">
    <source>
        <dbReference type="ARBA" id="ARBA00022723"/>
    </source>
</evidence>
<dbReference type="InterPro" id="IPR046457">
    <property type="entry name" value="PMI_typeI_cat"/>
</dbReference>
<feature type="binding site" evidence="8">
    <location>
        <position position="257"/>
    </location>
    <ligand>
        <name>Zn(2+)</name>
        <dbReference type="ChEBI" id="CHEBI:29105"/>
    </ligand>
</feature>
<dbReference type="GO" id="GO:0009298">
    <property type="term" value="P:GDP-mannose biosynthetic process"/>
    <property type="evidence" value="ECO:0007669"/>
    <property type="project" value="InterPro"/>
</dbReference>